<sequence>CHDSKGELHEFGTSWRTDDCNDCSCSRMGIECCTSFATPRDYDKEKCIAIFNKETCVYKILEKKDYSKECPVHSWVG</sequence>
<dbReference type="PANTHER" id="PTHR10500">
    <property type="entry name" value="BETA-MICROSEMINOPROTEIN"/>
    <property type="match status" value="1"/>
</dbReference>
<dbReference type="PANTHER" id="PTHR10500:SF7">
    <property type="entry name" value="BETA-MICROSEMINOPROTEIN"/>
    <property type="match status" value="1"/>
</dbReference>
<dbReference type="AlphaFoldDB" id="A0A7K9H6L7"/>
<evidence type="ECO:0000256" key="2">
    <source>
        <dbReference type="ARBA" id="ARBA00010352"/>
    </source>
</evidence>
<dbReference type="OrthoDB" id="6076852at2759"/>
<gene>
    <name evidence="5" type="primary">Msmb_0</name>
    <name evidence="5" type="ORF">BUCCAP_R02642</name>
</gene>
<evidence type="ECO:0000313" key="5">
    <source>
        <dbReference type="EMBL" id="NXH09501.1"/>
    </source>
</evidence>
<feature type="non-terminal residue" evidence="5">
    <location>
        <position position="1"/>
    </location>
</feature>
<keyword evidence="4" id="KW-1015">Disulfide bond</keyword>
<dbReference type="Pfam" id="PF05825">
    <property type="entry name" value="PSP94"/>
    <property type="match status" value="1"/>
</dbReference>
<protein>
    <submittedName>
        <fullName evidence="5">MSMB protein</fullName>
    </submittedName>
</protein>
<evidence type="ECO:0000313" key="6">
    <source>
        <dbReference type="Proteomes" id="UP000534107"/>
    </source>
</evidence>
<comment type="subcellular location">
    <subcellularLocation>
        <location evidence="1">Secreted</location>
    </subcellularLocation>
</comment>
<dbReference type="EMBL" id="VWZO01000547">
    <property type="protein sequence ID" value="NXH09501.1"/>
    <property type="molecule type" value="Genomic_DNA"/>
</dbReference>
<dbReference type="InterPro" id="IPR008735">
    <property type="entry name" value="PSP94"/>
</dbReference>
<dbReference type="GO" id="GO:0005576">
    <property type="term" value="C:extracellular region"/>
    <property type="evidence" value="ECO:0007669"/>
    <property type="project" value="UniProtKB-SubCell"/>
</dbReference>
<name>A0A7K9H6L7_9PICI</name>
<comment type="similarity">
    <text evidence="2">Belongs to the beta-microseminoprotein family.</text>
</comment>
<dbReference type="Gene3D" id="2.10.70.10">
    <property type="entry name" value="Complement Module, domain 1"/>
    <property type="match status" value="1"/>
</dbReference>
<feature type="non-terminal residue" evidence="5">
    <location>
        <position position="77"/>
    </location>
</feature>
<reference evidence="5 6" key="1">
    <citation type="submission" date="2019-09" db="EMBL/GenBank/DDBJ databases">
        <title>Bird 10,000 Genomes (B10K) Project - Family phase.</title>
        <authorList>
            <person name="Zhang G."/>
        </authorList>
    </citation>
    <scope>NUCLEOTIDE SEQUENCE [LARGE SCALE GENOMIC DNA]</scope>
    <source>
        <strain evidence="5">B10K-DU-001-16</strain>
        <tissue evidence="5">Muscle</tissue>
    </source>
</reference>
<proteinExistence type="inferred from homology"/>
<accession>A0A7K9H6L7</accession>
<evidence type="ECO:0000256" key="1">
    <source>
        <dbReference type="ARBA" id="ARBA00004613"/>
    </source>
</evidence>
<keyword evidence="6" id="KW-1185">Reference proteome</keyword>
<dbReference type="Gene3D" id="2.20.25.590">
    <property type="match status" value="1"/>
</dbReference>
<evidence type="ECO:0000256" key="4">
    <source>
        <dbReference type="ARBA" id="ARBA00023157"/>
    </source>
</evidence>
<keyword evidence="3" id="KW-0964">Secreted</keyword>
<dbReference type="Proteomes" id="UP000534107">
    <property type="component" value="Unassembled WGS sequence"/>
</dbReference>
<comment type="caution">
    <text evidence="5">The sequence shown here is derived from an EMBL/GenBank/DDBJ whole genome shotgun (WGS) entry which is preliminary data.</text>
</comment>
<evidence type="ECO:0000256" key="3">
    <source>
        <dbReference type="ARBA" id="ARBA00022525"/>
    </source>
</evidence>
<organism evidence="5 6">
    <name type="scientific">Bucco capensis</name>
    <name type="common">collared puffbird</name>
    <dbReference type="NCBI Taxonomy" id="135168"/>
    <lineage>
        <taxon>Eukaryota</taxon>
        <taxon>Metazoa</taxon>
        <taxon>Chordata</taxon>
        <taxon>Craniata</taxon>
        <taxon>Vertebrata</taxon>
        <taxon>Euteleostomi</taxon>
        <taxon>Archelosauria</taxon>
        <taxon>Archosauria</taxon>
        <taxon>Dinosauria</taxon>
        <taxon>Saurischia</taxon>
        <taxon>Theropoda</taxon>
        <taxon>Coelurosauria</taxon>
        <taxon>Aves</taxon>
        <taxon>Neognathae</taxon>
        <taxon>Neoaves</taxon>
        <taxon>Telluraves</taxon>
        <taxon>Coraciimorphae</taxon>
        <taxon>Piciformes</taxon>
        <taxon>Bucconidae</taxon>
        <taxon>Bucco</taxon>
    </lineage>
</organism>